<comment type="caution">
    <text evidence="16">The sequence shown here is derived from an EMBL/GenBank/DDBJ whole genome shotgun (WGS) entry which is preliminary data.</text>
</comment>
<dbReference type="SUPFAM" id="SSF54211">
    <property type="entry name" value="Ribosomal protein S5 domain 2-like"/>
    <property type="match status" value="1"/>
</dbReference>
<dbReference type="GO" id="GO:0010142">
    <property type="term" value="P:farnesyl diphosphate biosynthetic process, mevalonate pathway"/>
    <property type="evidence" value="ECO:0007669"/>
    <property type="project" value="TreeGrafter"/>
</dbReference>
<evidence type="ECO:0000313" key="16">
    <source>
        <dbReference type="EMBL" id="PAV19036.1"/>
    </source>
</evidence>
<keyword evidence="5 13" id="KW-0808">Transferase</keyword>
<dbReference type="PANTHER" id="PTHR31814">
    <property type="match status" value="1"/>
</dbReference>
<evidence type="ECO:0000256" key="2">
    <source>
        <dbReference type="ARBA" id="ARBA00006495"/>
    </source>
</evidence>
<dbReference type="Pfam" id="PF08544">
    <property type="entry name" value="GHMP_kinases_C"/>
    <property type="match status" value="1"/>
</dbReference>
<comment type="catalytic activity">
    <reaction evidence="12">
        <text>(R)-5-phosphomevalonate + ATP = (R)-5-diphosphomevalonate + ADP</text>
        <dbReference type="Rhea" id="RHEA:16341"/>
        <dbReference type="ChEBI" id="CHEBI:30616"/>
        <dbReference type="ChEBI" id="CHEBI:57557"/>
        <dbReference type="ChEBI" id="CHEBI:58146"/>
        <dbReference type="ChEBI" id="CHEBI:456216"/>
        <dbReference type="EC" id="2.7.4.2"/>
    </reaction>
    <physiologicalReaction direction="left-to-right" evidence="12">
        <dbReference type="Rhea" id="RHEA:16342"/>
    </physiologicalReaction>
</comment>
<comment type="pathway">
    <text evidence="1 13">Isoprenoid biosynthesis; isopentenyl diphosphate biosynthesis via mevalonate pathway; isopentenyl diphosphate from (R)-mevalonate: step 2/3.</text>
</comment>
<dbReference type="InterPro" id="IPR014721">
    <property type="entry name" value="Ribsml_uS5_D2-typ_fold_subgr"/>
</dbReference>
<accession>A0A286UHD5</accession>
<dbReference type="GO" id="GO:0019287">
    <property type="term" value="P:isopentenyl diphosphate biosynthetic process, mevalonate pathway"/>
    <property type="evidence" value="ECO:0007669"/>
    <property type="project" value="UniProtKB-UniRule"/>
</dbReference>
<keyword evidence="6" id="KW-0547">Nucleotide-binding</keyword>
<evidence type="ECO:0000256" key="11">
    <source>
        <dbReference type="ARBA" id="ARBA00023221"/>
    </source>
</evidence>
<dbReference type="EMBL" id="NBII01000005">
    <property type="protein sequence ID" value="PAV19036.1"/>
    <property type="molecule type" value="Genomic_DNA"/>
</dbReference>
<dbReference type="UniPathway" id="UPA00057">
    <property type="reaction ID" value="UER00099"/>
</dbReference>
<dbReference type="InterPro" id="IPR016005">
    <property type="entry name" value="Erg8"/>
</dbReference>
<dbReference type="FunCoup" id="A0A286UHD5">
    <property type="interactions" value="75"/>
</dbReference>
<evidence type="ECO:0000259" key="15">
    <source>
        <dbReference type="Pfam" id="PF08544"/>
    </source>
</evidence>
<gene>
    <name evidence="16" type="ORF">PNOK_0588000</name>
</gene>
<sequence>MSSLENTITSPQPQPTIVSASGKVLIAGGYLVLDQRYSGVVVSTSSRFYTAIKNTSVTTPGKENRIYVRSPQFKDAFWEFFVEFGQNDGTVKVLQPEGATKNKFVHIALQTTLKVISELKTIEHLKKGLAYGLDITIVGDNDFYSQRSKLSELGLEPRISSLAQIPPFTHTGVTLSVVHKTGLGSSAALVTSLVGSLLLHLQAVSSVSPSSSGSNKDTINNGKEEEEGARLTHAVSQAAHCLAQGKVGSGFDVAAAVYGSQRYTRFNPSVLSPLMEGDGSVYKLNLLPVLGTQNTEWDEKVKPFQLPPGTRLMLADVDAGSDTPSLVGKVLKWHKAAGSEAIAFWDKLSASNNALADSILQLSELHSRYKDLYNAVLTRLTELPAAQWGSTSSSSDVITETFINVHKHSEDIRARMRKMGTLTEVPIEPPEQTELLDACISQPGVIAAGVPGAGGYDAVWVLVLSPDSGSGNSEVQEEALDTPLHRVERVWMGWKGLNVSPLTAEESFEKGLRREQVENVPSLAEVLRGSSA</sequence>
<dbReference type="Gene3D" id="3.30.230.10">
    <property type="match status" value="1"/>
</dbReference>
<dbReference type="OrthoDB" id="10262935at2759"/>
<proteinExistence type="inferred from homology"/>
<evidence type="ECO:0000256" key="7">
    <source>
        <dbReference type="ARBA" id="ARBA00022777"/>
    </source>
</evidence>
<evidence type="ECO:0000256" key="8">
    <source>
        <dbReference type="ARBA" id="ARBA00022840"/>
    </source>
</evidence>
<keyword evidence="17" id="KW-1185">Reference proteome</keyword>
<evidence type="ECO:0000256" key="10">
    <source>
        <dbReference type="ARBA" id="ARBA00023098"/>
    </source>
</evidence>
<dbReference type="InterPro" id="IPR013750">
    <property type="entry name" value="GHMP_kinase_C_dom"/>
</dbReference>
<dbReference type="PIRSF" id="PIRSF017288">
    <property type="entry name" value="PMK_GHMP_euk"/>
    <property type="match status" value="1"/>
</dbReference>
<dbReference type="InterPro" id="IPR020568">
    <property type="entry name" value="Ribosomal_Su5_D2-typ_SF"/>
</dbReference>
<evidence type="ECO:0000256" key="1">
    <source>
        <dbReference type="ARBA" id="ARBA00005017"/>
    </source>
</evidence>
<dbReference type="Proteomes" id="UP000217199">
    <property type="component" value="Unassembled WGS sequence"/>
</dbReference>
<dbReference type="GO" id="GO:0006696">
    <property type="term" value="P:ergosterol biosynthetic process"/>
    <property type="evidence" value="ECO:0007669"/>
    <property type="project" value="TreeGrafter"/>
</dbReference>
<dbReference type="AlphaFoldDB" id="A0A286UHD5"/>
<evidence type="ECO:0000256" key="6">
    <source>
        <dbReference type="ARBA" id="ARBA00022741"/>
    </source>
</evidence>
<protein>
    <recommendedName>
        <fullName evidence="3 13">Phosphomevalonate kinase</fullName>
        <ecNumber evidence="3 13">2.7.4.2</ecNumber>
    </recommendedName>
</protein>
<keyword evidence="10 13" id="KW-0443">Lipid metabolism</keyword>
<dbReference type="EC" id="2.7.4.2" evidence="3 13"/>
<dbReference type="GO" id="GO:0005777">
    <property type="term" value="C:peroxisome"/>
    <property type="evidence" value="ECO:0007669"/>
    <property type="project" value="TreeGrafter"/>
</dbReference>
<evidence type="ECO:0000256" key="5">
    <source>
        <dbReference type="ARBA" id="ARBA00022679"/>
    </source>
</evidence>
<keyword evidence="4 13" id="KW-0444">Lipid biosynthesis</keyword>
<dbReference type="GO" id="GO:0005524">
    <property type="term" value="F:ATP binding"/>
    <property type="evidence" value="ECO:0007669"/>
    <property type="project" value="UniProtKB-UniRule"/>
</dbReference>
<evidence type="ECO:0000256" key="12">
    <source>
        <dbReference type="ARBA" id="ARBA00029326"/>
    </source>
</evidence>
<evidence type="ECO:0000313" key="17">
    <source>
        <dbReference type="Proteomes" id="UP000217199"/>
    </source>
</evidence>
<organism evidence="16 17">
    <name type="scientific">Pyrrhoderma noxium</name>
    <dbReference type="NCBI Taxonomy" id="2282107"/>
    <lineage>
        <taxon>Eukaryota</taxon>
        <taxon>Fungi</taxon>
        <taxon>Dikarya</taxon>
        <taxon>Basidiomycota</taxon>
        <taxon>Agaricomycotina</taxon>
        <taxon>Agaricomycetes</taxon>
        <taxon>Hymenochaetales</taxon>
        <taxon>Hymenochaetaceae</taxon>
        <taxon>Pyrrhoderma</taxon>
    </lineage>
</organism>
<evidence type="ECO:0000256" key="9">
    <source>
        <dbReference type="ARBA" id="ARBA00022955"/>
    </source>
</evidence>
<keyword evidence="8" id="KW-0067">ATP-binding</keyword>
<evidence type="ECO:0000256" key="13">
    <source>
        <dbReference type="PIRNR" id="PIRNR017288"/>
    </source>
</evidence>
<evidence type="ECO:0000256" key="3">
    <source>
        <dbReference type="ARBA" id="ARBA00012958"/>
    </source>
</evidence>
<dbReference type="InParanoid" id="A0A286UHD5"/>
<dbReference type="PANTHER" id="PTHR31814:SF2">
    <property type="entry name" value="PHOSPHOMEVALONATE KINASE"/>
    <property type="match status" value="1"/>
</dbReference>
<reference evidence="16 17" key="1">
    <citation type="journal article" date="2017" name="Mol. Ecol.">
        <title>Comparative and population genomic landscape of Phellinus noxius: A hypervariable fungus causing root rot in trees.</title>
        <authorList>
            <person name="Chung C.L."/>
            <person name="Lee T.J."/>
            <person name="Akiba M."/>
            <person name="Lee H.H."/>
            <person name="Kuo T.H."/>
            <person name="Liu D."/>
            <person name="Ke H.M."/>
            <person name="Yokoi T."/>
            <person name="Roa M.B."/>
            <person name="Lu M.J."/>
            <person name="Chang Y.Y."/>
            <person name="Ann P.J."/>
            <person name="Tsai J.N."/>
            <person name="Chen C.Y."/>
            <person name="Tzean S.S."/>
            <person name="Ota Y."/>
            <person name="Hattori T."/>
            <person name="Sahashi N."/>
            <person name="Liou R.F."/>
            <person name="Kikuchi T."/>
            <person name="Tsai I.J."/>
        </authorList>
    </citation>
    <scope>NUCLEOTIDE SEQUENCE [LARGE SCALE GENOMIC DNA]</scope>
    <source>
        <strain evidence="16 17">FFPRI411160</strain>
    </source>
</reference>
<evidence type="ECO:0000256" key="4">
    <source>
        <dbReference type="ARBA" id="ARBA00022516"/>
    </source>
</evidence>
<keyword evidence="7 13" id="KW-0418">Kinase</keyword>
<feature type="region of interest" description="Disordered" evidence="14">
    <location>
        <begin position="207"/>
        <end position="230"/>
    </location>
</feature>
<keyword evidence="11 13" id="KW-0753">Steroid metabolism</keyword>
<name>A0A286UHD5_9AGAM</name>
<dbReference type="GO" id="GO:0004631">
    <property type="term" value="F:phosphomevalonate kinase activity"/>
    <property type="evidence" value="ECO:0007669"/>
    <property type="project" value="UniProtKB-UniRule"/>
</dbReference>
<keyword evidence="9 13" id="KW-0752">Steroid biosynthesis</keyword>
<evidence type="ECO:0000256" key="14">
    <source>
        <dbReference type="SAM" id="MobiDB-lite"/>
    </source>
</evidence>
<comment type="similarity">
    <text evidence="2 13">Belongs to the GHMP kinase family. Mevalonate kinase subfamily.</text>
</comment>
<dbReference type="InterPro" id="IPR035102">
    <property type="entry name" value="Phosphomevalonate_kinase"/>
</dbReference>
<dbReference type="STRING" id="2282107.A0A286UHD5"/>
<feature type="domain" description="GHMP kinase C-terminal" evidence="15">
    <location>
        <begin position="414"/>
        <end position="467"/>
    </location>
</feature>